<keyword evidence="5" id="KW-1185">Reference proteome</keyword>
<proteinExistence type="predicted"/>
<feature type="compositionally biased region" description="Low complexity" evidence="1">
    <location>
        <begin position="109"/>
        <end position="119"/>
    </location>
</feature>
<evidence type="ECO:0000256" key="1">
    <source>
        <dbReference type="SAM" id="MobiDB-lite"/>
    </source>
</evidence>
<accession>A0A815GE24</accession>
<sequence length="655" mass="74083">MSKTNQTAAVVNYNLEEMIAYIRQNPDIALDVHQHLTQVPYLQQLNDPIEASTPQTAKRNLDSSDNDGAQISKQQRILSNGKQKNTNQMNVSLASNYAHQSDNNPAVFQPQQQPSNQQQHRLPFAQLKRAVSSNLPCFLIEYDQDGNLKNRPSDVLAASIVENHFKQQGILIVFSLVGHTGNKLKLGVNNKESYPTLISTGKWPLQINNINITVIKPKFIPDSFALVVRYVPLQYNDEYVKDEIERNLQSTENVRHLQEYNSALKLGRISIGNTFCTITPFLAGNRMTYCTRCWCLGHMRDKCEMEHQRCRICLDNIVNGQTHNCSNIPRCAQCNGDHHSLSSVCEKVAEYRSELKEQVNNAISSGKLQRLVPQDHPQPMQFQMQQNDFPSLPSQTPGATPWKLASAQPPKITNMNGSDDTAKMLLSAKDEKLVDKVLTEWFTAGTLENILTKWENITPKEIEKEQTPLNILGYNVQGWGSRSLEVIDIVLKVDASICVFTEVGELWNTSRIPHFNIFHQQGTNKSGGVCVAIGKHLRGSRIDFSGENTVIVDVSGFSELVRIIAIYWPADRRTYVNFGKSKSKIFYTHVGLPQGSSLSPYLFIVYHWDLISCLGTHSSHIFADDLSVLITPPIRREFKPMIKFLEEEEQKYVTK</sequence>
<gene>
    <name evidence="3" type="ORF">JXQ802_LOCUS47628</name>
    <name evidence="2" type="ORF">PYM288_LOCUS31719</name>
</gene>
<protein>
    <recommendedName>
        <fullName evidence="6">Reverse transcriptase domain-containing protein</fullName>
    </recommendedName>
</protein>
<comment type="caution">
    <text evidence="2">The sequence shown here is derived from an EMBL/GenBank/DDBJ whole genome shotgun (WGS) entry which is preliminary data.</text>
</comment>
<dbReference type="AlphaFoldDB" id="A0A815GE24"/>
<dbReference type="Proteomes" id="UP000663854">
    <property type="component" value="Unassembled WGS sequence"/>
</dbReference>
<evidence type="ECO:0000313" key="3">
    <source>
        <dbReference type="EMBL" id="CAF1594961.1"/>
    </source>
</evidence>
<dbReference type="InterPro" id="IPR036691">
    <property type="entry name" value="Endo/exonu/phosph_ase_sf"/>
</dbReference>
<evidence type="ECO:0000313" key="2">
    <source>
        <dbReference type="EMBL" id="CAF1337379.1"/>
    </source>
</evidence>
<evidence type="ECO:0000313" key="4">
    <source>
        <dbReference type="Proteomes" id="UP000663854"/>
    </source>
</evidence>
<reference evidence="2" key="1">
    <citation type="submission" date="2021-02" db="EMBL/GenBank/DDBJ databases">
        <authorList>
            <person name="Nowell W R."/>
        </authorList>
    </citation>
    <scope>NUCLEOTIDE SEQUENCE</scope>
</reference>
<feature type="region of interest" description="Disordered" evidence="1">
    <location>
        <begin position="100"/>
        <end position="120"/>
    </location>
</feature>
<organism evidence="2 4">
    <name type="scientific">Rotaria sordida</name>
    <dbReference type="NCBI Taxonomy" id="392033"/>
    <lineage>
        <taxon>Eukaryota</taxon>
        <taxon>Metazoa</taxon>
        <taxon>Spiralia</taxon>
        <taxon>Gnathifera</taxon>
        <taxon>Rotifera</taxon>
        <taxon>Eurotatoria</taxon>
        <taxon>Bdelloidea</taxon>
        <taxon>Philodinida</taxon>
        <taxon>Philodinidae</taxon>
        <taxon>Rotaria</taxon>
    </lineage>
</organism>
<dbReference type="SUPFAM" id="SSF56219">
    <property type="entry name" value="DNase I-like"/>
    <property type="match status" value="1"/>
</dbReference>
<evidence type="ECO:0000313" key="5">
    <source>
        <dbReference type="Proteomes" id="UP000663870"/>
    </source>
</evidence>
<evidence type="ECO:0008006" key="6">
    <source>
        <dbReference type="Google" id="ProtNLM"/>
    </source>
</evidence>
<dbReference type="EMBL" id="CAJNOH010003466">
    <property type="protein sequence ID" value="CAF1337379.1"/>
    <property type="molecule type" value="Genomic_DNA"/>
</dbReference>
<dbReference type="Proteomes" id="UP000663870">
    <property type="component" value="Unassembled WGS sequence"/>
</dbReference>
<dbReference type="EMBL" id="CAJNOL010004798">
    <property type="protein sequence ID" value="CAF1594961.1"/>
    <property type="molecule type" value="Genomic_DNA"/>
</dbReference>
<name>A0A815GE24_9BILA</name>